<dbReference type="InterPro" id="IPR036890">
    <property type="entry name" value="HATPase_C_sf"/>
</dbReference>
<keyword evidence="1" id="KW-0472">Membrane</keyword>
<dbReference type="PANTHER" id="PTHR34220:SF7">
    <property type="entry name" value="SENSOR HISTIDINE KINASE YPDA"/>
    <property type="match status" value="1"/>
</dbReference>
<dbReference type="GO" id="GO:0016020">
    <property type="term" value="C:membrane"/>
    <property type="evidence" value="ECO:0007669"/>
    <property type="project" value="InterPro"/>
</dbReference>
<dbReference type="Gene3D" id="3.30.565.10">
    <property type="entry name" value="Histidine kinase-like ATPase, C-terminal domain"/>
    <property type="match status" value="1"/>
</dbReference>
<dbReference type="Proteomes" id="UP000179076">
    <property type="component" value="Unassembled WGS sequence"/>
</dbReference>
<organism evidence="3 4">
    <name type="scientific">Candidatus Muproteobacteria bacterium RBG_16_60_9</name>
    <dbReference type="NCBI Taxonomy" id="1817755"/>
    <lineage>
        <taxon>Bacteria</taxon>
        <taxon>Pseudomonadati</taxon>
        <taxon>Pseudomonadota</taxon>
        <taxon>Candidatus Muproteobacteria</taxon>
    </lineage>
</organism>
<feature type="transmembrane region" description="Helical" evidence="1">
    <location>
        <begin position="24"/>
        <end position="42"/>
    </location>
</feature>
<sequence>MTETTPAGHETDDGFLPDFCSASVILNVVIIAEMFAFMATLITRRISLNIVEDLLLISLFVQWVAITSVAALCHTRRYLNRLPRLRAVGMAYALLLLITLVVSEAAIWLLYGFGRIATARPDWYAYFHIQNFTVSILVNALALRYLLAKHELRQRTLSEARAKIQALQSRIRPHFVFNSLNIIASLTRNEPARAEAAIEDMADLFRMMLSEDEQLVPVKKEIDVAKKYLALETLRLDQRLHVDWDIGTLPRKASVPVLTLQPLLENAVRHGIEALPTCGTIGVKLWEEDGKIRIRVENPYPTKSKVRADSPSRSLDNIRQRLQSHYGDTAQLDAAGNDGRFSVTATIPMRGGNV</sequence>
<dbReference type="GO" id="GO:0000155">
    <property type="term" value="F:phosphorelay sensor kinase activity"/>
    <property type="evidence" value="ECO:0007669"/>
    <property type="project" value="InterPro"/>
</dbReference>
<feature type="domain" description="Signal transduction histidine kinase internal region" evidence="2">
    <location>
        <begin position="162"/>
        <end position="240"/>
    </location>
</feature>
<accession>A0A1F6V4Y8</accession>
<evidence type="ECO:0000259" key="2">
    <source>
        <dbReference type="Pfam" id="PF06580"/>
    </source>
</evidence>
<keyword evidence="1" id="KW-1133">Transmembrane helix</keyword>
<dbReference type="EMBL" id="MFSP01000125">
    <property type="protein sequence ID" value="OGI64682.1"/>
    <property type="molecule type" value="Genomic_DNA"/>
</dbReference>
<dbReference type="InterPro" id="IPR050640">
    <property type="entry name" value="Bact_2-comp_sensor_kinase"/>
</dbReference>
<name>A0A1F6V4Y8_9PROT</name>
<proteinExistence type="predicted"/>
<evidence type="ECO:0000313" key="4">
    <source>
        <dbReference type="Proteomes" id="UP000179076"/>
    </source>
</evidence>
<comment type="caution">
    <text evidence="3">The sequence shown here is derived from an EMBL/GenBank/DDBJ whole genome shotgun (WGS) entry which is preliminary data.</text>
</comment>
<feature type="transmembrane region" description="Helical" evidence="1">
    <location>
        <begin position="54"/>
        <end position="73"/>
    </location>
</feature>
<keyword evidence="1" id="KW-0812">Transmembrane</keyword>
<evidence type="ECO:0000256" key="1">
    <source>
        <dbReference type="SAM" id="Phobius"/>
    </source>
</evidence>
<feature type="transmembrane region" description="Helical" evidence="1">
    <location>
        <begin position="123"/>
        <end position="147"/>
    </location>
</feature>
<protein>
    <recommendedName>
        <fullName evidence="2">Signal transduction histidine kinase internal region domain-containing protein</fullName>
    </recommendedName>
</protein>
<gene>
    <name evidence="3" type="ORF">A2W18_11305</name>
</gene>
<dbReference type="AlphaFoldDB" id="A0A1F6V4Y8"/>
<dbReference type="PANTHER" id="PTHR34220">
    <property type="entry name" value="SENSOR HISTIDINE KINASE YPDA"/>
    <property type="match status" value="1"/>
</dbReference>
<evidence type="ECO:0000313" key="3">
    <source>
        <dbReference type="EMBL" id="OGI64682.1"/>
    </source>
</evidence>
<dbReference type="InterPro" id="IPR010559">
    <property type="entry name" value="Sig_transdc_His_kin_internal"/>
</dbReference>
<dbReference type="Pfam" id="PF06580">
    <property type="entry name" value="His_kinase"/>
    <property type="match status" value="1"/>
</dbReference>
<reference evidence="3 4" key="1">
    <citation type="journal article" date="2016" name="Nat. Commun.">
        <title>Thousands of microbial genomes shed light on interconnected biogeochemical processes in an aquifer system.</title>
        <authorList>
            <person name="Anantharaman K."/>
            <person name="Brown C.T."/>
            <person name="Hug L.A."/>
            <person name="Sharon I."/>
            <person name="Castelle C.J."/>
            <person name="Probst A.J."/>
            <person name="Thomas B.C."/>
            <person name="Singh A."/>
            <person name="Wilkins M.J."/>
            <person name="Karaoz U."/>
            <person name="Brodie E.L."/>
            <person name="Williams K.H."/>
            <person name="Hubbard S.S."/>
            <person name="Banfield J.F."/>
        </authorList>
    </citation>
    <scope>NUCLEOTIDE SEQUENCE [LARGE SCALE GENOMIC DNA]</scope>
</reference>
<dbReference type="SUPFAM" id="SSF55874">
    <property type="entry name" value="ATPase domain of HSP90 chaperone/DNA topoisomerase II/histidine kinase"/>
    <property type="match status" value="1"/>
</dbReference>
<feature type="transmembrane region" description="Helical" evidence="1">
    <location>
        <begin position="85"/>
        <end position="111"/>
    </location>
</feature>